<protein>
    <submittedName>
        <fullName evidence="1">Uncharacterized protein</fullName>
    </submittedName>
</protein>
<proteinExistence type="evidence at transcript level"/>
<dbReference type="EMBL" id="GBBK01005757">
    <property type="protein sequence ID" value="JAC18725.1"/>
    <property type="molecule type" value="mRNA"/>
</dbReference>
<accession>A0A023FBI5</accession>
<organism evidence="1">
    <name type="scientific">Amblyomma cajennense</name>
    <name type="common">Cayenne tick</name>
    <name type="synonym">Acarus cajennensis</name>
    <dbReference type="NCBI Taxonomy" id="34607"/>
    <lineage>
        <taxon>Eukaryota</taxon>
        <taxon>Metazoa</taxon>
        <taxon>Ecdysozoa</taxon>
        <taxon>Arthropoda</taxon>
        <taxon>Chelicerata</taxon>
        <taxon>Arachnida</taxon>
        <taxon>Acari</taxon>
        <taxon>Parasitiformes</taxon>
        <taxon>Ixodida</taxon>
        <taxon>Ixodoidea</taxon>
        <taxon>Ixodidae</taxon>
        <taxon>Amblyomminae</taxon>
        <taxon>Amblyomma</taxon>
    </lineage>
</organism>
<sequence>MFYLFCVSIFFLFFLLFQLHLSLLSSRSGDSFECLTLQFLKLFFIFVHGYRQPAVNSFILNFFTFLSKA</sequence>
<evidence type="ECO:0000313" key="1">
    <source>
        <dbReference type="EMBL" id="JAC18725.1"/>
    </source>
</evidence>
<name>A0A023FBI5_AMBCJ</name>
<reference evidence="1" key="1">
    <citation type="submission" date="2014-03" db="EMBL/GenBank/DDBJ databases">
        <title>The sialotranscriptome of Amblyomma triste, Amblyomma parvum and Amblyomma cajennense ticks, uncovered by 454-based RNA-seq.</title>
        <authorList>
            <person name="Garcia G.R."/>
            <person name="Gardinassi L.G."/>
            <person name="Ribeiro J.M."/>
            <person name="Anatriello E."/>
            <person name="Ferreira B.R."/>
            <person name="Moreira H.N."/>
            <person name="Mafra C."/>
            <person name="Olegario M.M."/>
            <person name="Szabo P.J."/>
            <person name="Miranda-Santos I.K."/>
            <person name="Maruyama S.R."/>
        </authorList>
    </citation>
    <scope>NUCLEOTIDE SEQUENCE</scope>
    <source>
        <strain evidence="1">Uberlandia</strain>
        <tissue evidence="1">Salivary glands</tissue>
    </source>
</reference>
<dbReference type="AlphaFoldDB" id="A0A023FBI5"/>